<gene>
    <name evidence="1" type="ORF">N7463_001221</name>
</gene>
<evidence type="ECO:0000313" key="2">
    <source>
        <dbReference type="Proteomes" id="UP001149954"/>
    </source>
</evidence>
<dbReference type="EMBL" id="JAPWDS010000001">
    <property type="protein sequence ID" value="KAJ5520768.1"/>
    <property type="molecule type" value="Genomic_DNA"/>
</dbReference>
<dbReference type="AlphaFoldDB" id="A0A9X0CCP2"/>
<proteinExistence type="predicted"/>
<keyword evidence="2" id="KW-1185">Reference proteome</keyword>
<name>A0A9X0CCP2_9EURO</name>
<dbReference type="OrthoDB" id="10417327at2759"/>
<comment type="caution">
    <text evidence="1">The sequence shown here is derived from an EMBL/GenBank/DDBJ whole genome shotgun (WGS) entry which is preliminary data.</text>
</comment>
<dbReference type="Proteomes" id="UP001149954">
    <property type="component" value="Unassembled WGS sequence"/>
</dbReference>
<evidence type="ECO:0000313" key="1">
    <source>
        <dbReference type="EMBL" id="KAJ5520768.1"/>
    </source>
</evidence>
<protein>
    <submittedName>
        <fullName evidence="1">Uncharacterized protein</fullName>
    </submittedName>
</protein>
<reference evidence="1" key="2">
    <citation type="journal article" date="2023" name="IMA Fungus">
        <title>Comparative genomic study of the Penicillium genus elucidates a diverse pangenome and 15 lateral gene transfer events.</title>
        <authorList>
            <person name="Petersen C."/>
            <person name="Sorensen T."/>
            <person name="Nielsen M.R."/>
            <person name="Sondergaard T.E."/>
            <person name="Sorensen J.L."/>
            <person name="Fitzpatrick D.A."/>
            <person name="Frisvad J.C."/>
            <person name="Nielsen K.L."/>
        </authorList>
    </citation>
    <scope>NUCLEOTIDE SEQUENCE</scope>
    <source>
        <strain evidence="1">IBT 29495</strain>
    </source>
</reference>
<organism evidence="1 2">
    <name type="scientific">Penicillium fimorum</name>
    <dbReference type="NCBI Taxonomy" id="1882269"/>
    <lineage>
        <taxon>Eukaryota</taxon>
        <taxon>Fungi</taxon>
        <taxon>Dikarya</taxon>
        <taxon>Ascomycota</taxon>
        <taxon>Pezizomycotina</taxon>
        <taxon>Eurotiomycetes</taxon>
        <taxon>Eurotiomycetidae</taxon>
        <taxon>Eurotiales</taxon>
        <taxon>Aspergillaceae</taxon>
        <taxon>Penicillium</taxon>
    </lineage>
</organism>
<reference evidence="1" key="1">
    <citation type="submission" date="2022-12" db="EMBL/GenBank/DDBJ databases">
        <authorList>
            <person name="Petersen C."/>
        </authorList>
    </citation>
    <scope>NUCLEOTIDE SEQUENCE</scope>
    <source>
        <strain evidence="1">IBT 29495</strain>
    </source>
</reference>
<sequence>MLSNLHLKTLPTTKDSNSFFALGAIIDPELFHKLPRTILREFCTHHDDKQCPNKTANEASMASSKYMIILAGGKPQR</sequence>
<accession>A0A9X0CCP2</accession>